<reference evidence="3 4" key="1">
    <citation type="submission" date="2020-04" db="EMBL/GenBank/DDBJ databases">
        <title>Description of novel Gluconacetobacter.</title>
        <authorList>
            <person name="Sombolestani A."/>
        </authorList>
    </citation>
    <scope>NUCLEOTIDE SEQUENCE [LARGE SCALE GENOMIC DNA]</scope>
    <source>
        <strain evidence="3 4">LMG 21312</strain>
    </source>
</reference>
<dbReference type="InterPro" id="IPR000160">
    <property type="entry name" value="GGDEF_dom"/>
</dbReference>
<dbReference type="AlphaFoldDB" id="A0A7W4J8W9"/>
<evidence type="ECO:0000313" key="4">
    <source>
        <dbReference type="Proteomes" id="UP000561066"/>
    </source>
</evidence>
<dbReference type="Proteomes" id="UP000561066">
    <property type="component" value="Unassembled WGS sequence"/>
</dbReference>
<dbReference type="SMART" id="SM00267">
    <property type="entry name" value="GGDEF"/>
    <property type="match status" value="1"/>
</dbReference>
<dbReference type="NCBIfam" id="TIGR00254">
    <property type="entry name" value="GGDEF"/>
    <property type="match status" value="1"/>
</dbReference>
<evidence type="ECO:0000259" key="2">
    <source>
        <dbReference type="PROSITE" id="PS50887"/>
    </source>
</evidence>
<keyword evidence="1" id="KW-0812">Transmembrane</keyword>
<dbReference type="Gene3D" id="3.30.70.270">
    <property type="match status" value="1"/>
</dbReference>
<dbReference type="SUPFAM" id="SSF55073">
    <property type="entry name" value="Nucleotide cyclase"/>
    <property type="match status" value="1"/>
</dbReference>
<comment type="caution">
    <text evidence="3">The sequence shown here is derived from an EMBL/GenBank/DDBJ whole genome shotgun (WGS) entry which is preliminary data.</text>
</comment>
<dbReference type="PROSITE" id="PS50887">
    <property type="entry name" value="GGDEF"/>
    <property type="match status" value="1"/>
</dbReference>
<accession>A0A7W4J8W9</accession>
<organism evidence="3 4">
    <name type="scientific">Gluconacetobacter johannae</name>
    <dbReference type="NCBI Taxonomy" id="112140"/>
    <lineage>
        <taxon>Bacteria</taxon>
        <taxon>Pseudomonadati</taxon>
        <taxon>Pseudomonadota</taxon>
        <taxon>Alphaproteobacteria</taxon>
        <taxon>Acetobacterales</taxon>
        <taxon>Acetobacteraceae</taxon>
        <taxon>Gluconacetobacter</taxon>
    </lineage>
</organism>
<dbReference type="RefSeq" id="WP_182944215.1">
    <property type="nucleotide sequence ID" value="NZ_JABEQH010000018.1"/>
</dbReference>
<dbReference type="Pfam" id="PF00990">
    <property type="entry name" value="GGDEF"/>
    <property type="match status" value="1"/>
</dbReference>
<keyword evidence="1" id="KW-0472">Membrane</keyword>
<name>A0A7W4J8W9_9PROT</name>
<gene>
    <name evidence="3" type="ORF">HLH21_13190</name>
</gene>
<keyword evidence="1" id="KW-1133">Transmembrane helix</keyword>
<feature type="transmembrane region" description="Helical" evidence="1">
    <location>
        <begin position="255"/>
        <end position="278"/>
    </location>
</feature>
<proteinExistence type="predicted"/>
<dbReference type="EMBL" id="JABEQH010000018">
    <property type="protein sequence ID" value="MBB2176866.1"/>
    <property type="molecule type" value="Genomic_DNA"/>
</dbReference>
<keyword evidence="4" id="KW-1185">Reference proteome</keyword>
<protein>
    <submittedName>
        <fullName evidence="3">Diguanylate cyclase</fullName>
    </submittedName>
</protein>
<dbReference type="CDD" id="cd01949">
    <property type="entry name" value="GGDEF"/>
    <property type="match status" value="1"/>
</dbReference>
<dbReference type="InterPro" id="IPR029787">
    <property type="entry name" value="Nucleotide_cyclase"/>
</dbReference>
<evidence type="ECO:0000256" key="1">
    <source>
        <dbReference type="SAM" id="Phobius"/>
    </source>
</evidence>
<sequence length="522" mass="57148">MTLNKRALALIFPIVLLGYALAGGLACYGYRTALIGLQKARLDQEVFQLKSSYADYVSLGSRLLYVVRNSNAFLLFLNETDEAYRTRALAVGIQDSLQSLDPRDDTFVSCSIFQPDGRLVFHSDNGQDPFSTAGERQRAFARAAIADEAPTRSALIVEDDGLPYLLMSSLVQARTARQPVLSQREQAVLLQIAIRPVHFQALRSALEAEYRTRIELSATPLAPNGELSAVTRLAPDLYARLTPPDSYLHGRFRRIATISVVMSLSLSLVSIGVLMVLVRRFVTGPVEELDRQVSGIMAQQRETIDLPGTGEVGRLAANVRRLHWELDQALKRTQRLYETDSVTGIGNRIYFNEMLERFFHEERTTGQPVTMLFIDLDNFKMVNDGYGHRAGDALLEAVAHALVQALSETARACDAAPGIAARFAGDEFAVLVQAGPRTAYVQDLVRSILALFQGGFSVDGVRHPVTASIGVASAPEDALTTTLLISCADHAMYHAKASGRNTAAFHGDLPTVALTGKSPRNR</sequence>
<dbReference type="InterPro" id="IPR043128">
    <property type="entry name" value="Rev_trsase/Diguanyl_cyclase"/>
</dbReference>
<feature type="domain" description="GGDEF" evidence="2">
    <location>
        <begin position="367"/>
        <end position="508"/>
    </location>
</feature>
<dbReference type="PANTHER" id="PTHR46663:SF4">
    <property type="entry name" value="DIGUANYLATE CYCLASE DGCT-RELATED"/>
    <property type="match status" value="1"/>
</dbReference>
<dbReference type="PROSITE" id="PS51257">
    <property type="entry name" value="PROKAR_LIPOPROTEIN"/>
    <property type="match status" value="1"/>
</dbReference>
<dbReference type="InterPro" id="IPR052163">
    <property type="entry name" value="DGC-Regulatory_Protein"/>
</dbReference>
<dbReference type="PANTHER" id="PTHR46663">
    <property type="entry name" value="DIGUANYLATE CYCLASE DGCT-RELATED"/>
    <property type="match status" value="1"/>
</dbReference>
<evidence type="ECO:0000313" key="3">
    <source>
        <dbReference type="EMBL" id="MBB2176866.1"/>
    </source>
</evidence>